<evidence type="ECO:0000313" key="2">
    <source>
        <dbReference type="EMBL" id="KAA6393579.1"/>
    </source>
</evidence>
<name>A0A5J4WH09_9EUKA</name>
<feature type="region of interest" description="Disordered" evidence="1">
    <location>
        <begin position="95"/>
        <end position="130"/>
    </location>
</feature>
<comment type="caution">
    <text evidence="2">The sequence shown here is derived from an EMBL/GenBank/DDBJ whole genome shotgun (WGS) entry which is preliminary data.</text>
</comment>
<dbReference type="EMBL" id="SNRW01002194">
    <property type="protein sequence ID" value="KAA6393579.1"/>
    <property type="molecule type" value="Genomic_DNA"/>
</dbReference>
<evidence type="ECO:0000256" key="1">
    <source>
        <dbReference type="SAM" id="MobiDB-lite"/>
    </source>
</evidence>
<sequence>MIKLKIKAINAWPLDYEKCIPGPVDEELLPVVLENILCGENALIGLQAQERRRERRKQISLEIISNINRRENEEANQREKKSGFLFLRGTRVQRKMEEDQNKADEDNEENSEDNNIDQMSDSLEDDNQAELERQISSHNSNQNWTHSLNMTGQFKYQKDNYFNFLLRIEEVKTALQSLTMWKS</sequence>
<gene>
    <name evidence="2" type="ORF">EZS28_010899</name>
</gene>
<dbReference type="AlphaFoldDB" id="A0A5J4WH09"/>
<organism evidence="2 3">
    <name type="scientific">Streblomastix strix</name>
    <dbReference type="NCBI Taxonomy" id="222440"/>
    <lineage>
        <taxon>Eukaryota</taxon>
        <taxon>Metamonada</taxon>
        <taxon>Preaxostyla</taxon>
        <taxon>Oxymonadida</taxon>
        <taxon>Streblomastigidae</taxon>
        <taxon>Streblomastix</taxon>
    </lineage>
</organism>
<reference evidence="2 3" key="1">
    <citation type="submission" date="2019-03" db="EMBL/GenBank/DDBJ databases">
        <title>Single cell metagenomics reveals metabolic interactions within the superorganism composed of flagellate Streblomastix strix and complex community of Bacteroidetes bacteria on its surface.</title>
        <authorList>
            <person name="Treitli S.C."/>
            <person name="Kolisko M."/>
            <person name="Husnik F."/>
            <person name="Keeling P."/>
            <person name="Hampl V."/>
        </authorList>
    </citation>
    <scope>NUCLEOTIDE SEQUENCE [LARGE SCALE GENOMIC DNA]</scope>
    <source>
        <strain evidence="2">ST1C</strain>
    </source>
</reference>
<proteinExistence type="predicted"/>
<accession>A0A5J4WH09</accession>
<feature type="compositionally biased region" description="Acidic residues" evidence="1">
    <location>
        <begin position="105"/>
        <end position="115"/>
    </location>
</feature>
<feature type="compositionally biased region" description="Basic and acidic residues" evidence="1">
    <location>
        <begin position="95"/>
        <end position="104"/>
    </location>
</feature>
<protein>
    <submittedName>
        <fullName evidence="2">Uncharacterized protein</fullName>
    </submittedName>
</protein>
<evidence type="ECO:0000313" key="3">
    <source>
        <dbReference type="Proteomes" id="UP000324800"/>
    </source>
</evidence>
<dbReference type="Proteomes" id="UP000324800">
    <property type="component" value="Unassembled WGS sequence"/>
</dbReference>